<comment type="function">
    <text evidence="12">Plays a role in the initiation of viral DNA replication. A dimer of E2 interacts with a dimer of E1 in order to improve specificity of E1 DNA binding activity. Once the complex recognizes and binds DNA at specific sites, the E2 dimer is removed from DNA. E2 also regulates viral transcription through binding to the E2RE response element (5'-ACCNNNNNNGGT-3') present in multiple copies in the regulatory regions of the viral genome. Activates or represses transcription depending on E2RE's position with regards to proximal promoter elements including the TATA-box. Repression occurs by sterically hindering the assembly of the transcription initiation complex.</text>
</comment>
<evidence type="ECO:0000256" key="12">
    <source>
        <dbReference type="HAMAP-Rule" id="MF_04001"/>
    </source>
</evidence>
<reference evidence="16" key="1">
    <citation type="submission" date="2020-07" db="EMBL/GenBank/DDBJ databases">
        <authorList>
            <person name="Wienecke-Baldacchino K A."/>
        </authorList>
    </citation>
    <scope>NUCLEOTIDE SEQUENCE</scope>
    <source>
        <strain evidence="16">LNS5859951_HPV91</strain>
    </source>
</reference>
<feature type="region of interest" description="Disordered" evidence="13">
    <location>
        <begin position="214"/>
        <end position="236"/>
    </location>
</feature>
<evidence type="ECO:0000259" key="14">
    <source>
        <dbReference type="Pfam" id="PF00508"/>
    </source>
</evidence>
<comment type="caution">
    <text evidence="12">Lacks conserved residue(s) required for the propagation of feature annotation.</text>
</comment>
<evidence type="ECO:0000256" key="9">
    <source>
        <dbReference type="ARBA" id="ARBA00023125"/>
    </source>
</evidence>
<dbReference type="InterPro" id="IPR012677">
    <property type="entry name" value="Nucleotide-bd_a/b_plait_sf"/>
</dbReference>
<evidence type="ECO:0000313" key="16">
    <source>
        <dbReference type="EMBL" id="CAD1807722.1"/>
    </source>
</evidence>
<keyword evidence="6 12" id="KW-1048">Host nucleus</keyword>
<keyword evidence="10 12" id="KW-0010">Activator</keyword>
<evidence type="ECO:0000256" key="11">
    <source>
        <dbReference type="ARBA" id="ARBA00023163"/>
    </source>
</evidence>
<keyword evidence="11 12" id="KW-0804">Transcription</keyword>
<evidence type="ECO:0000256" key="6">
    <source>
        <dbReference type="ARBA" id="ARBA00022562"/>
    </source>
</evidence>
<evidence type="ECO:0000259" key="15">
    <source>
        <dbReference type="Pfam" id="PF00511"/>
    </source>
</evidence>
<dbReference type="GO" id="GO:0000166">
    <property type="term" value="F:nucleotide binding"/>
    <property type="evidence" value="ECO:0007669"/>
    <property type="project" value="UniProtKB-UniRule"/>
</dbReference>
<evidence type="ECO:0000256" key="13">
    <source>
        <dbReference type="SAM" id="MobiDB-lite"/>
    </source>
</evidence>
<evidence type="ECO:0000256" key="3">
    <source>
        <dbReference type="ARBA" id="ARBA00022491"/>
    </source>
</evidence>
<dbReference type="InterPro" id="IPR033668">
    <property type="entry name" value="Reg_prot_E2"/>
</dbReference>
<dbReference type="GO" id="GO:0042025">
    <property type="term" value="C:host cell nucleus"/>
    <property type="evidence" value="ECO:0007669"/>
    <property type="project" value="UniProtKB-SubCell"/>
</dbReference>
<keyword evidence="3 12" id="KW-0678">Repressor</keyword>
<dbReference type="InterPro" id="IPR001866">
    <property type="entry name" value="PPV_E2_N"/>
</dbReference>
<proteinExistence type="inferred from homology"/>
<evidence type="ECO:0000256" key="1">
    <source>
        <dbReference type="ARBA" id="ARBA00004147"/>
    </source>
</evidence>
<evidence type="ECO:0000256" key="10">
    <source>
        <dbReference type="ARBA" id="ARBA00023159"/>
    </source>
</evidence>
<evidence type="ECO:0000256" key="8">
    <source>
        <dbReference type="ARBA" id="ARBA00023015"/>
    </source>
</evidence>
<comment type="subcellular location">
    <subcellularLocation>
        <location evidence="1 12">Host nucleus</location>
    </subcellularLocation>
</comment>
<dbReference type="Pfam" id="PF00508">
    <property type="entry name" value="PPV_E2_N"/>
    <property type="match status" value="1"/>
</dbReference>
<dbReference type="GO" id="GO:0006275">
    <property type="term" value="P:regulation of DNA replication"/>
    <property type="evidence" value="ECO:0007669"/>
    <property type="project" value="UniProtKB-UniRule"/>
</dbReference>
<dbReference type="InterPro" id="IPR042503">
    <property type="entry name" value="Regulatory_protein_E2_N_1"/>
</dbReference>
<evidence type="ECO:0000256" key="7">
    <source>
        <dbReference type="ARBA" id="ARBA00022705"/>
    </source>
</evidence>
<feature type="compositionally biased region" description="Polar residues" evidence="13">
    <location>
        <begin position="217"/>
        <end position="229"/>
    </location>
</feature>
<feature type="domain" description="Papillomavirus E2 C-terminal" evidence="15">
    <location>
        <begin position="291"/>
        <end position="362"/>
    </location>
</feature>
<dbReference type="GO" id="GO:0003700">
    <property type="term" value="F:DNA-binding transcription factor activity"/>
    <property type="evidence" value="ECO:0007669"/>
    <property type="project" value="UniProtKB-UniRule"/>
</dbReference>
<dbReference type="SUPFAM" id="SSF54957">
    <property type="entry name" value="Viral DNA-binding domain"/>
    <property type="match status" value="1"/>
</dbReference>
<name>A0A7G2A629_9PAPI</name>
<keyword evidence="4 12" id="KW-0244">Early protein</keyword>
<comment type="similarity">
    <text evidence="12">Belongs to the papillomaviridae E2 protein family.</text>
</comment>
<feature type="region of interest" description="DNA-binding domain" evidence="12">
    <location>
        <begin position="289"/>
        <end position="370"/>
    </location>
</feature>
<dbReference type="GO" id="GO:0039693">
    <property type="term" value="P:viral DNA genome replication"/>
    <property type="evidence" value="ECO:0007669"/>
    <property type="project" value="UniProtKB-UniRule"/>
</dbReference>
<evidence type="ECO:0000256" key="2">
    <source>
        <dbReference type="ARBA" id="ARBA00007794"/>
    </source>
</evidence>
<dbReference type="GO" id="GO:0006260">
    <property type="term" value="P:DNA replication"/>
    <property type="evidence" value="ECO:0007669"/>
    <property type="project" value="UniProtKB-KW"/>
</dbReference>
<comment type="PTM">
    <text evidence="12">Phosphorylated.</text>
</comment>
<dbReference type="InterPro" id="IPR042504">
    <property type="entry name" value="Regulatory_protein_E2_N_2"/>
</dbReference>
<dbReference type="InterPro" id="IPR000427">
    <property type="entry name" value="Papillomavirus_E2_C"/>
</dbReference>
<dbReference type="Pfam" id="PF00511">
    <property type="entry name" value="PPV_E2_C"/>
    <property type="match status" value="1"/>
</dbReference>
<keyword evidence="9 12" id="KW-0238">DNA-binding</keyword>
<organism evidence="16">
    <name type="scientific">human papillomavirus 91</name>
    <dbReference type="NCBI Taxonomy" id="202252"/>
    <lineage>
        <taxon>Viruses</taxon>
        <taxon>Monodnaviria</taxon>
        <taxon>Shotokuvirae</taxon>
        <taxon>Cossaviricota</taxon>
        <taxon>Papovaviricetes</taxon>
        <taxon>Zurhausenvirales</taxon>
        <taxon>Papillomaviridae</taxon>
        <taxon>Firstpapillomavirinae</taxon>
        <taxon>Alphapapillomavirus</taxon>
        <taxon>Alphapapillomavirus 8</taxon>
    </lineage>
</organism>
<dbReference type="GO" id="GO:0003677">
    <property type="term" value="F:DNA binding"/>
    <property type="evidence" value="ECO:0007669"/>
    <property type="project" value="UniProtKB-UniRule"/>
</dbReference>
<evidence type="ECO:0000256" key="4">
    <source>
        <dbReference type="ARBA" id="ARBA00022518"/>
    </source>
</evidence>
<feature type="region of interest" description="Transactivation domain" evidence="12">
    <location>
        <begin position="1"/>
        <end position="200"/>
    </location>
</feature>
<dbReference type="SUPFAM" id="SSF51332">
    <property type="entry name" value="E2 regulatory, transactivation domain"/>
    <property type="match status" value="1"/>
</dbReference>
<dbReference type="InterPro" id="IPR036050">
    <property type="entry name" value="Regulatory_protein_E2_N"/>
</dbReference>
<accession>A0A7G2A629</accession>
<dbReference type="HAMAP" id="MF_04001">
    <property type="entry name" value="PPV_E2"/>
    <property type="match status" value="1"/>
</dbReference>
<feature type="domain" description="Papillomavirus E2 N-terminal" evidence="14">
    <location>
        <begin position="1"/>
        <end position="197"/>
    </location>
</feature>
<dbReference type="Gene3D" id="2.170.200.10">
    <property type="entry name" value="Papillomavirus E2 early protein domain"/>
    <property type="match status" value="1"/>
</dbReference>
<dbReference type="EMBL" id="LR861935">
    <property type="protein sequence ID" value="CAD1807722.1"/>
    <property type="molecule type" value="Genomic_DNA"/>
</dbReference>
<keyword evidence="7 12" id="KW-0235">DNA replication</keyword>
<keyword evidence="5 12" id="KW-0597">Phosphoprotein</keyword>
<sequence>METLARRLDMCQEQLLELYEKDSRDLQDHVLHWKCIRYECALYYKAREMGIKHLGHQVVPKLEVSRAKAHVAIEMQLSLESLLQTEYSIEPWTLQDTCQELWHTEPKKCFKKRGQTVEVRFDCNPENTMQYTSWSEIYVPVNDTWVKVHGHVDYKGLSYTVCGQKTYYVDFSKEAQTYGDTGQWNVVVGSNVISSPASVSSTVTEVSSVASTELDSRTATTVPDSTCTQKDYEEQAPPRKRVRFEPHTTQIPCTLARTVGGEPLDSRDPRIIPKHSNHNQGGHSGGSNATPIVQLQGDANSLKCFRYRLGKYKYLYVDVSSTWRWTTESNKQNSALITLTYASVQQREAFLATVKIPTTIKHCLGFLTIM</sequence>
<evidence type="ECO:0000256" key="5">
    <source>
        <dbReference type="ARBA" id="ARBA00022553"/>
    </source>
</evidence>
<comment type="similarity">
    <text evidence="2">Belongs to the papillomaviridae E8^E2C protein family.</text>
</comment>
<dbReference type="InterPro" id="IPR035975">
    <property type="entry name" value="E2/EBNA1_C_sf"/>
</dbReference>
<gene>
    <name evidence="12 16" type="primary">E2</name>
</gene>
<dbReference type="GO" id="GO:0006351">
    <property type="term" value="P:DNA-templated transcription"/>
    <property type="evidence" value="ECO:0007669"/>
    <property type="project" value="UniProtKB-UniRule"/>
</dbReference>
<keyword evidence="8 12" id="KW-0805">Transcription regulation</keyword>
<protein>
    <recommendedName>
        <fullName evidence="12">Regulatory protein E2</fullName>
    </recommendedName>
</protein>
<comment type="subunit">
    <text evidence="12">Binds DNA as homodimer. Interacts with protein E1; this interaction greatly increases E1 DNA-binding activity. Interacts with protein L1; this interaction enhances E2-dependent replication and transcription activation. Interacts with protein L2; this interaction inhibits E2 transcriptional activity but not DNA replication function E2. Interacts with protein E7; this interaction inhibits E7 oncogenic activity. Interacts with host TAF1; this interaction modulates E2-dependent transcriptional regulation. Interacts with host BRD4; this interaction mediates E2 transcriptional activation function. Additionally, the interaction with host BRD4 on mitotic chromosomes mediates tethering of the viral genome. Interacts with host TOPBP1; this interaction is required for optimal viral DNA replication.</text>
</comment>
<dbReference type="Gene3D" id="3.30.70.330">
    <property type="match status" value="1"/>
</dbReference>
<dbReference type="Gene3D" id="1.10.287.30">
    <property type="entry name" value="E2 (early) protein, N terminal domain, subdomain 1"/>
    <property type="match status" value="1"/>
</dbReference>